<evidence type="ECO:0000256" key="2">
    <source>
        <dbReference type="ARBA" id="ARBA00012438"/>
    </source>
</evidence>
<keyword evidence="7" id="KW-0067">ATP-binding</keyword>
<evidence type="ECO:0000256" key="8">
    <source>
        <dbReference type="ARBA" id="ARBA00023012"/>
    </source>
</evidence>
<dbReference type="GO" id="GO:0005524">
    <property type="term" value="F:ATP binding"/>
    <property type="evidence" value="ECO:0007669"/>
    <property type="project" value="UniProtKB-KW"/>
</dbReference>
<dbReference type="Gene3D" id="1.20.5.1930">
    <property type="match status" value="1"/>
</dbReference>
<evidence type="ECO:0000256" key="3">
    <source>
        <dbReference type="ARBA" id="ARBA00022553"/>
    </source>
</evidence>
<dbReference type="Gene3D" id="3.30.565.10">
    <property type="entry name" value="Histidine kinase-like ATPase, C-terminal domain"/>
    <property type="match status" value="1"/>
</dbReference>
<dbReference type="InterPro" id="IPR050482">
    <property type="entry name" value="Sensor_HK_TwoCompSys"/>
</dbReference>
<keyword evidence="4" id="KW-0808">Transferase</keyword>
<feature type="transmembrane region" description="Helical" evidence="10">
    <location>
        <begin position="6"/>
        <end position="22"/>
    </location>
</feature>
<name>A0A5D4R5Y2_9BACI</name>
<dbReference type="EMBL" id="VTER01000011">
    <property type="protein sequence ID" value="TYS45456.1"/>
    <property type="molecule type" value="Genomic_DNA"/>
</dbReference>
<dbReference type="Pfam" id="PF07730">
    <property type="entry name" value="HisKA_3"/>
    <property type="match status" value="1"/>
</dbReference>
<dbReference type="InterPro" id="IPR036890">
    <property type="entry name" value="HATPase_C_sf"/>
</dbReference>
<evidence type="ECO:0000313" key="12">
    <source>
        <dbReference type="EMBL" id="TYS45456.1"/>
    </source>
</evidence>
<dbReference type="InterPro" id="IPR011712">
    <property type="entry name" value="Sig_transdc_His_kin_sub3_dim/P"/>
</dbReference>
<keyword evidence="10" id="KW-0472">Membrane</keyword>
<protein>
    <recommendedName>
        <fullName evidence="2">histidine kinase</fullName>
        <ecNumber evidence="2">2.7.13.3</ecNumber>
    </recommendedName>
</protein>
<evidence type="ECO:0000256" key="5">
    <source>
        <dbReference type="ARBA" id="ARBA00022741"/>
    </source>
</evidence>
<keyword evidence="9" id="KW-0175">Coiled coil</keyword>
<dbReference type="PANTHER" id="PTHR24421">
    <property type="entry name" value="NITRATE/NITRITE SENSOR PROTEIN NARX-RELATED"/>
    <property type="match status" value="1"/>
</dbReference>
<feature type="coiled-coil region" evidence="9">
    <location>
        <begin position="138"/>
        <end position="165"/>
    </location>
</feature>
<evidence type="ECO:0000313" key="13">
    <source>
        <dbReference type="Proteomes" id="UP000322139"/>
    </source>
</evidence>
<feature type="transmembrane region" description="Helical" evidence="10">
    <location>
        <begin position="66"/>
        <end position="84"/>
    </location>
</feature>
<evidence type="ECO:0000256" key="9">
    <source>
        <dbReference type="SAM" id="Coils"/>
    </source>
</evidence>
<keyword evidence="3" id="KW-0597">Phosphoprotein</keyword>
<dbReference type="AlphaFoldDB" id="A0A5D4R5Y2"/>
<evidence type="ECO:0000256" key="7">
    <source>
        <dbReference type="ARBA" id="ARBA00022840"/>
    </source>
</evidence>
<evidence type="ECO:0000256" key="6">
    <source>
        <dbReference type="ARBA" id="ARBA00022777"/>
    </source>
</evidence>
<reference evidence="12 13" key="1">
    <citation type="submission" date="2019-08" db="EMBL/GenBank/DDBJ databases">
        <title>Bacillus genomes from the desert of Cuatro Cienegas, Coahuila.</title>
        <authorList>
            <person name="Olmedo-Alvarez G."/>
        </authorList>
    </citation>
    <scope>NUCLEOTIDE SEQUENCE [LARGE SCALE GENOMIC DNA]</scope>
    <source>
        <strain evidence="12 13">CH446_14T</strain>
    </source>
</reference>
<keyword evidence="10" id="KW-1133">Transmembrane helix</keyword>
<feature type="domain" description="Signal transduction histidine kinase subgroup 3 dimerisation and phosphoacceptor" evidence="11">
    <location>
        <begin position="177"/>
        <end position="236"/>
    </location>
</feature>
<comment type="catalytic activity">
    <reaction evidence="1">
        <text>ATP + protein L-histidine = ADP + protein N-phospho-L-histidine.</text>
        <dbReference type="EC" id="2.7.13.3"/>
    </reaction>
</comment>
<dbReference type="PANTHER" id="PTHR24421:SF10">
    <property type="entry name" value="NITRATE_NITRITE SENSOR PROTEIN NARQ"/>
    <property type="match status" value="1"/>
</dbReference>
<evidence type="ECO:0000256" key="1">
    <source>
        <dbReference type="ARBA" id="ARBA00000085"/>
    </source>
</evidence>
<keyword evidence="5" id="KW-0547">Nucleotide-binding</keyword>
<gene>
    <name evidence="12" type="ORF">FZD51_20385</name>
</gene>
<keyword evidence="6 12" id="KW-0418">Kinase</keyword>
<dbReference type="GO" id="GO:0000155">
    <property type="term" value="F:phosphorelay sensor kinase activity"/>
    <property type="evidence" value="ECO:0007669"/>
    <property type="project" value="InterPro"/>
</dbReference>
<dbReference type="GO" id="GO:0016020">
    <property type="term" value="C:membrane"/>
    <property type="evidence" value="ECO:0007669"/>
    <property type="project" value="InterPro"/>
</dbReference>
<dbReference type="Proteomes" id="UP000322139">
    <property type="component" value="Unassembled WGS sequence"/>
</dbReference>
<feature type="transmembrane region" description="Helical" evidence="10">
    <location>
        <begin position="96"/>
        <end position="114"/>
    </location>
</feature>
<keyword evidence="8" id="KW-0902">Two-component regulatory system</keyword>
<feature type="transmembrane region" description="Helical" evidence="10">
    <location>
        <begin position="29"/>
        <end position="46"/>
    </location>
</feature>
<evidence type="ECO:0000259" key="11">
    <source>
        <dbReference type="Pfam" id="PF07730"/>
    </source>
</evidence>
<dbReference type="CDD" id="cd16917">
    <property type="entry name" value="HATPase_UhpB-NarQ-NarX-like"/>
    <property type="match status" value="1"/>
</dbReference>
<dbReference type="EC" id="2.7.13.3" evidence="2"/>
<evidence type="ECO:0000256" key="10">
    <source>
        <dbReference type="SAM" id="Phobius"/>
    </source>
</evidence>
<dbReference type="GO" id="GO:0046983">
    <property type="term" value="F:protein dimerization activity"/>
    <property type="evidence" value="ECO:0007669"/>
    <property type="project" value="InterPro"/>
</dbReference>
<proteinExistence type="predicted"/>
<feature type="transmembrane region" description="Helical" evidence="10">
    <location>
        <begin position="120"/>
        <end position="141"/>
    </location>
</feature>
<keyword evidence="10" id="KW-0812">Transmembrane</keyword>
<feature type="coiled-coil region" evidence="9">
    <location>
        <begin position="205"/>
        <end position="236"/>
    </location>
</feature>
<comment type="caution">
    <text evidence="12">The sequence shown here is derived from an EMBL/GenBank/DDBJ whole genome shotgun (WGS) entry which is preliminary data.</text>
</comment>
<organism evidence="12 13">
    <name type="scientific">Bacillus infantis</name>
    <dbReference type="NCBI Taxonomy" id="324767"/>
    <lineage>
        <taxon>Bacteria</taxon>
        <taxon>Bacillati</taxon>
        <taxon>Bacillota</taxon>
        <taxon>Bacilli</taxon>
        <taxon>Bacillales</taxon>
        <taxon>Bacillaceae</taxon>
        <taxon>Bacillus</taxon>
    </lineage>
</organism>
<evidence type="ECO:0000256" key="4">
    <source>
        <dbReference type="ARBA" id="ARBA00022679"/>
    </source>
</evidence>
<dbReference type="RefSeq" id="WP_148976436.1">
    <property type="nucleotide sequence ID" value="NZ_JBNIKT010000002.1"/>
</dbReference>
<accession>A0A5D4R5Y2</accession>
<sequence length="368" mass="41074">MIPFYIRFLIMAAIWGGLFFFIENTARPIYLFSCSLSFAAYFLLAVTERKLILYSLMMLDLPLIAIYLDRAAWAFLLLAALFYLYEAAQSIRPAPFYSLLGGTALLAAFTMIILKPSLITVMLAIAALSVGYAACIGLNSARCRLEELRELYDQVLEEYRKAKRLALKNEGAARAEERTRIARDIHDSVGHKLTALGMEMQSMLLKEHNTSIARMKQTVEECLEETRRAVRALKSEAIEGIPAIIQLVRKLESESSLRIRFTTKQGVLSLVLPNIHSIALYRIIQEALTNCLKYSESREVDVILGVSSVGGISFEIRNAFHSPGPIHESFGLKSIRERVHGAGGTVQIYCDGSQFVILGSIPVKGDKK</sequence>